<reference evidence="3" key="1">
    <citation type="journal article" date="2020" name="Cell">
        <title>Large-Scale Comparative Analyses of Tick Genomes Elucidate Their Genetic Diversity and Vector Capacities.</title>
        <authorList>
            <consortium name="Tick Genome and Microbiome Consortium (TIGMIC)"/>
            <person name="Jia N."/>
            <person name="Wang J."/>
            <person name="Shi W."/>
            <person name="Du L."/>
            <person name="Sun Y."/>
            <person name="Zhan W."/>
            <person name="Jiang J.F."/>
            <person name="Wang Q."/>
            <person name="Zhang B."/>
            <person name="Ji P."/>
            <person name="Bell-Sakyi L."/>
            <person name="Cui X.M."/>
            <person name="Yuan T.T."/>
            <person name="Jiang B.G."/>
            <person name="Yang W.F."/>
            <person name="Lam T.T."/>
            <person name="Chang Q.C."/>
            <person name="Ding S.J."/>
            <person name="Wang X.J."/>
            <person name="Zhu J.G."/>
            <person name="Ruan X.D."/>
            <person name="Zhao L."/>
            <person name="Wei J.T."/>
            <person name="Ye R.Z."/>
            <person name="Que T.C."/>
            <person name="Du C.H."/>
            <person name="Zhou Y.H."/>
            <person name="Cheng J.X."/>
            <person name="Dai P.F."/>
            <person name="Guo W.B."/>
            <person name="Han X.H."/>
            <person name="Huang E.J."/>
            <person name="Li L.F."/>
            <person name="Wei W."/>
            <person name="Gao Y.C."/>
            <person name="Liu J.Z."/>
            <person name="Shao H.Z."/>
            <person name="Wang X."/>
            <person name="Wang C.C."/>
            <person name="Yang T.C."/>
            <person name="Huo Q.B."/>
            <person name="Li W."/>
            <person name="Chen H.Y."/>
            <person name="Chen S.E."/>
            <person name="Zhou L.G."/>
            <person name="Ni X.B."/>
            <person name="Tian J.H."/>
            <person name="Sheng Y."/>
            <person name="Liu T."/>
            <person name="Pan Y.S."/>
            <person name="Xia L.Y."/>
            <person name="Li J."/>
            <person name="Zhao F."/>
            <person name="Cao W.C."/>
        </authorList>
    </citation>
    <scope>NUCLEOTIDE SEQUENCE</scope>
    <source>
        <strain evidence="3">Rsan-2018</strain>
    </source>
</reference>
<keyword evidence="4" id="KW-1185">Reference proteome</keyword>
<evidence type="ECO:0000313" key="3">
    <source>
        <dbReference type="EMBL" id="KAH7969500.1"/>
    </source>
</evidence>
<dbReference type="AlphaFoldDB" id="A0A9D4Q7C7"/>
<evidence type="ECO:0000313" key="4">
    <source>
        <dbReference type="Proteomes" id="UP000821837"/>
    </source>
</evidence>
<proteinExistence type="predicted"/>
<feature type="domain" description="CRAL/TRIO N-terminal" evidence="2">
    <location>
        <begin position="108"/>
        <end position="133"/>
    </location>
</feature>
<keyword evidence="1" id="KW-0812">Transmembrane</keyword>
<dbReference type="PANTHER" id="PTHR10174">
    <property type="entry name" value="ALPHA-TOCOPHEROL TRANSFER PROTEIN-RELATED"/>
    <property type="match status" value="1"/>
</dbReference>
<keyword evidence="1" id="KW-0472">Membrane</keyword>
<dbReference type="InterPro" id="IPR036865">
    <property type="entry name" value="CRAL-TRIO_dom_sf"/>
</dbReference>
<dbReference type="PANTHER" id="PTHR10174:SF130">
    <property type="entry name" value="ALPHA-TOCOPHEROL TRANSFER PROTEIN-LIKE"/>
    <property type="match status" value="1"/>
</dbReference>
<feature type="transmembrane region" description="Helical" evidence="1">
    <location>
        <begin position="289"/>
        <end position="309"/>
    </location>
</feature>
<dbReference type="Gene3D" id="1.10.8.20">
    <property type="entry name" value="N-terminal domain of phosphatidylinositol transfer protein sec14p"/>
    <property type="match status" value="1"/>
</dbReference>
<dbReference type="InterPro" id="IPR001251">
    <property type="entry name" value="CRAL-TRIO_dom"/>
</dbReference>
<dbReference type="GO" id="GO:1902936">
    <property type="term" value="F:phosphatidylinositol bisphosphate binding"/>
    <property type="evidence" value="ECO:0007669"/>
    <property type="project" value="TreeGrafter"/>
</dbReference>
<dbReference type="CDD" id="cd00170">
    <property type="entry name" value="SEC14"/>
    <property type="match status" value="1"/>
</dbReference>
<evidence type="ECO:0000256" key="1">
    <source>
        <dbReference type="SAM" id="Phobius"/>
    </source>
</evidence>
<protein>
    <recommendedName>
        <fullName evidence="2">CRAL/TRIO N-terminal domain-containing protein</fullName>
    </recommendedName>
</protein>
<dbReference type="InterPro" id="IPR036273">
    <property type="entry name" value="CRAL/TRIO_N_dom_sf"/>
</dbReference>
<organism evidence="3 4">
    <name type="scientific">Rhipicephalus sanguineus</name>
    <name type="common">Brown dog tick</name>
    <name type="synonym">Ixodes sanguineus</name>
    <dbReference type="NCBI Taxonomy" id="34632"/>
    <lineage>
        <taxon>Eukaryota</taxon>
        <taxon>Metazoa</taxon>
        <taxon>Ecdysozoa</taxon>
        <taxon>Arthropoda</taxon>
        <taxon>Chelicerata</taxon>
        <taxon>Arachnida</taxon>
        <taxon>Acari</taxon>
        <taxon>Parasitiformes</taxon>
        <taxon>Ixodida</taxon>
        <taxon>Ixodoidea</taxon>
        <taxon>Ixodidae</taxon>
        <taxon>Rhipicephalinae</taxon>
        <taxon>Rhipicephalus</taxon>
        <taxon>Rhipicephalus</taxon>
    </lineage>
</organism>
<dbReference type="GO" id="GO:0016020">
    <property type="term" value="C:membrane"/>
    <property type="evidence" value="ECO:0007669"/>
    <property type="project" value="TreeGrafter"/>
</dbReference>
<dbReference type="VEuPathDB" id="VectorBase:RSAN_027019"/>
<keyword evidence="1" id="KW-1133">Transmembrane helix</keyword>
<evidence type="ECO:0000259" key="2">
    <source>
        <dbReference type="SMART" id="SM01100"/>
    </source>
</evidence>
<accession>A0A9D4Q7C7</accession>
<dbReference type="Proteomes" id="UP000821837">
    <property type="component" value="Unassembled WGS sequence"/>
</dbReference>
<dbReference type="SUPFAM" id="SSF46938">
    <property type="entry name" value="CRAL/TRIO N-terminal domain"/>
    <property type="match status" value="1"/>
</dbReference>
<gene>
    <name evidence="3" type="ORF">HPB52_019027</name>
</gene>
<name>A0A9D4Q7C7_RHISA</name>
<dbReference type="Pfam" id="PF00650">
    <property type="entry name" value="CRAL_TRIO"/>
    <property type="match status" value="1"/>
</dbReference>
<comment type="caution">
    <text evidence="3">The sequence shown here is derived from an EMBL/GenBank/DDBJ whole genome shotgun (WGS) entry which is preliminary data.</text>
</comment>
<dbReference type="Gene3D" id="3.40.525.10">
    <property type="entry name" value="CRAL-TRIO lipid binding domain"/>
    <property type="match status" value="1"/>
</dbReference>
<sequence length="318" mass="35926">MDMKGLNIHHLTHITPSFLVKVAHLTQVHFIGNEALEFWDHIPSDLVPSEYGGSREHFDYARQEQFASLSEIPLAPTTEAEGSGLRFDHIEAAPCEAIDEEDGLVVPPDDVLVMFLRAKKYRVEDAFKTIRKYLRVRRDVPQYFDNLTPSNIPYETFFHDHKLIMFAKDSQGRAVGYLQFGAWNNGICSIDDLMRCALVATESNLREEETQIRGLIGVVDLKGFGAHHMLVLTLRFARRVIAIGQASELVALCDGLAALQPLVEMQHPSSVILYTDSTQAVRALRRVDLSLIHALFEYVGFAGLVFWLMPRQMPHAIL</sequence>
<dbReference type="SMART" id="SM01100">
    <property type="entry name" value="CRAL_TRIO_N"/>
    <property type="match status" value="1"/>
</dbReference>
<dbReference type="Gene3D" id="1.20.5.1200">
    <property type="entry name" value="Alpha-tocopherol transfer"/>
    <property type="match status" value="1"/>
</dbReference>
<reference evidence="3" key="2">
    <citation type="submission" date="2021-09" db="EMBL/GenBank/DDBJ databases">
        <authorList>
            <person name="Jia N."/>
            <person name="Wang J."/>
            <person name="Shi W."/>
            <person name="Du L."/>
            <person name="Sun Y."/>
            <person name="Zhan W."/>
            <person name="Jiang J."/>
            <person name="Wang Q."/>
            <person name="Zhang B."/>
            <person name="Ji P."/>
            <person name="Sakyi L.B."/>
            <person name="Cui X."/>
            <person name="Yuan T."/>
            <person name="Jiang B."/>
            <person name="Yang W."/>
            <person name="Lam T.T.-Y."/>
            <person name="Chang Q."/>
            <person name="Ding S."/>
            <person name="Wang X."/>
            <person name="Zhu J."/>
            <person name="Ruan X."/>
            <person name="Zhao L."/>
            <person name="Wei J."/>
            <person name="Que T."/>
            <person name="Du C."/>
            <person name="Cheng J."/>
            <person name="Dai P."/>
            <person name="Han X."/>
            <person name="Huang E."/>
            <person name="Gao Y."/>
            <person name="Liu J."/>
            <person name="Shao H."/>
            <person name="Ye R."/>
            <person name="Li L."/>
            <person name="Wei W."/>
            <person name="Wang X."/>
            <person name="Wang C."/>
            <person name="Huo Q."/>
            <person name="Li W."/>
            <person name="Guo W."/>
            <person name="Chen H."/>
            <person name="Chen S."/>
            <person name="Zhou L."/>
            <person name="Zhou L."/>
            <person name="Ni X."/>
            <person name="Tian J."/>
            <person name="Zhou Y."/>
            <person name="Sheng Y."/>
            <person name="Liu T."/>
            <person name="Pan Y."/>
            <person name="Xia L."/>
            <person name="Li J."/>
            <person name="Zhao F."/>
            <person name="Cao W."/>
        </authorList>
    </citation>
    <scope>NUCLEOTIDE SEQUENCE</scope>
    <source>
        <strain evidence="3">Rsan-2018</strain>
        <tissue evidence="3">Larvae</tissue>
    </source>
</reference>
<dbReference type="EMBL" id="JABSTV010001248">
    <property type="protein sequence ID" value="KAH7969500.1"/>
    <property type="molecule type" value="Genomic_DNA"/>
</dbReference>
<dbReference type="InterPro" id="IPR011074">
    <property type="entry name" value="CRAL/TRIO_N_dom"/>
</dbReference>
<dbReference type="VEuPathDB" id="VectorBase:RSAN_032828"/>
<dbReference type="SUPFAM" id="SSF52087">
    <property type="entry name" value="CRAL/TRIO domain"/>
    <property type="match status" value="2"/>
</dbReference>